<evidence type="ECO:0000313" key="5">
    <source>
        <dbReference type="Proteomes" id="UP001180754"/>
    </source>
</evidence>
<keyword evidence="4" id="KW-0067">ATP-binding</keyword>
<protein>
    <submittedName>
        <fullName evidence="4">ATP-binding protein</fullName>
    </submittedName>
</protein>
<keyword evidence="1" id="KW-0418">Kinase</keyword>
<proteinExistence type="predicted"/>
<dbReference type="InterPro" id="IPR050267">
    <property type="entry name" value="Anti-sigma-factor_SerPK"/>
</dbReference>
<keyword evidence="1" id="KW-0723">Serine/threonine-protein kinase</keyword>
<dbReference type="InterPro" id="IPR036890">
    <property type="entry name" value="HATPase_C_sf"/>
</dbReference>
<dbReference type="GO" id="GO:0005524">
    <property type="term" value="F:ATP binding"/>
    <property type="evidence" value="ECO:0007669"/>
    <property type="project" value="UniProtKB-KW"/>
</dbReference>
<feature type="domain" description="Histidine kinase/HSP90-like ATPase" evidence="3">
    <location>
        <begin position="20"/>
        <end position="138"/>
    </location>
</feature>
<gene>
    <name evidence="4" type="ORF">RND15_45435</name>
</gene>
<dbReference type="PANTHER" id="PTHR35526">
    <property type="entry name" value="ANTI-SIGMA-F FACTOR RSBW-RELATED"/>
    <property type="match status" value="1"/>
</dbReference>
<evidence type="ECO:0000256" key="1">
    <source>
        <dbReference type="ARBA" id="ARBA00022527"/>
    </source>
</evidence>
<accession>A0ABU2XVD0</accession>
<sequence>MTAPQAQVPVTVRTFAQRFSATRRGARLARLLAAHQLAAWGIPRDSSGFEAAALVVAELAANAVLHGLVPGRDFALLLRYDDETGVVQIEVSDTHDRQPARVVPERDDEHGRGLLLVDAFADRWGVRERQGPGKTVWAQVTAPRQRDDPTTHGTGALVERSG</sequence>
<dbReference type="EMBL" id="JAVRFD010000038">
    <property type="protein sequence ID" value="MDT0549841.1"/>
    <property type="molecule type" value="Genomic_DNA"/>
</dbReference>
<dbReference type="Gene3D" id="3.30.565.10">
    <property type="entry name" value="Histidine kinase-like ATPase, C-terminal domain"/>
    <property type="match status" value="1"/>
</dbReference>
<dbReference type="InterPro" id="IPR003594">
    <property type="entry name" value="HATPase_dom"/>
</dbReference>
<reference evidence="4" key="1">
    <citation type="submission" date="2024-05" db="EMBL/GenBank/DDBJ databases">
        <title>30 novel species of actinomycetes from the DSMZ collection.</title>
        <authorList>
            <person name="Nouioui I."/>
        </authorList>
    </citation>
    <scope>NUCLEOTIDE SEQUENCE</scope>
    <source>
        <strain evidence="4">DSM 41529</strain>
    </source>
</reference>
<keyword evidence="4" id="KW-0547">Nucleotide-binding</keyword>
<evidence type="ECO:0000313" key="4">
    <source>
        <dbReference type="EMBL" id="MDT0549841.1"/>
    </source>
</evidence>
<name>A0ABU2XVD0_9ACTN</name>
<keyword evidence="5" id="KW-1185">Reference proteome</keyword>
<feature type="region of interest" description="Disordered" evidence="2">
    <location>
        <begin position="142"/>
        <end position="162"/>
    </location>
</feature>
<dbReference type="CDD" id="cd16936">
    <property type="entry name" value="HATPase_RsbW-like"/>
    <property type="match status" value="1"/>
</dbReference>
<comment type="caution">
    <text evidence="4">The sequence shown here is derived from an EMBL/GenBank/DDBJ whole genome shotgun (WGS) entry which is preliminary data.</text>
</comment>
<dbReference type="Proteomes" id="UP001180754">
    <property type="component" value="Unassembled WGS sequence"/>
</dbReference>
<dbReference type="Pfam" id="PF13581">
    <property type="entry name" value="HATPase_c_2"/>
    <property type="match status" value="1"/>
</dbReference>
<organism evidence="4 5">
    <name type="scientific">Streptomyces lonegramiae</name>
    <dbReference type="NCBI Taxonomy" id="3075524"/>
    <lineage>
        <taxon>Bacteria</taxon>
        <taxon>Bacillati</taxon>
        <taxon>Actinomycetota</taxon>
        <taxon>Actinomycetes</taxon>
        <taxon>Kitasatosporales</taxon>
        <taxon>Streptomycetaceae</taxon>
        <taxon>Streptomyces</taxon>
    </lineage>
</organism>
<dbReference type="RefSeq" id="WP_311730417.1">
    <property type="nucleotide sequence ID" value="NZ_JAVRFD010000038.1"/>
</dbReference>
<dbReference type="SUPFAM" id="SSF55874">
    <property type="entry name" value="ATPase domain of HSP90 chaperone/DNA topoisomerase II/histidine kinase"/>
    <property type="match status" value="1"/>
</dbReference>
<evidence type="ECO:0000256" key="2">
    <source>
        <dbReference type="SAM" id="MobiDB-lite"/>
    </source>
</evidence>
<evidence type="ECO:0000259" key="3">
    <source>
        <dbReference type="Pfam" id="PF13581"/>
    </source>
</evidence>
<dbReference type="PANTHER" id="PTHR35526:SF3">
    <property type="entry name" value="ANTI-SIGMA-F FACTOR RSBW"/>
    <property type="match status" value="1"/>
</dbReference>
<keyword evidence="1" id="KW-0808">Transferase</keyword>